<dbReference type="SUPFAM" id="SSF53448">
    <property type="entry name" value="Nucleotide-diphospho-sugar transferases"/>
    <property type="match status" value="1"/>
</dbReference>
<evidence type="ECO:0000256" key="1">
    <source>
        <dbReference type="SAM" id="Coils"/>
    </source>
</evidence>
<evidence type="ECO:0000259" key="2">
    <source>
        <dbReference type="Pfam" id="PF00535"/>
    </source>
</evidence>
<dbReference type="PANTHER" id="PTHR43685">
    <property type="entry name" value="GLYCOSYLTRANSFERASE"/>
    <property type="match status" value="1"/>
</dbReference>
<dbReference type="InterPro" id="IPR050834">
    <property type="entry name" value="Glycosyltransf_2"/>
</dbReference>
<keyword evidence="1" id="KW-0175">Coiled coil</keyword>
<sequence length="394" mass="44568">MGPTPKVTVALAVYNQQACIQNSIQKIAQQTIENMEILCVDDGSTDDSLDIMEDLARKDHRIRIVAATHAGVSAARNRAIDEAGGEWLIFHDPDDAFANNDSLATLLSAAEAHDDIQAVGGSFAIRDESSGAIKTDFSDDPLLWGYTLPPDTDVVEYSDYQFDYGFHRFMFRTEFLRSHDELRFPAYTRYQDPPFLVAALTTAGRFVAVHDVVYLYSLGHQAINWTDAKKLGVLNGIADELRASGQHRFAKLHDLAVRRLEKEYAGLYWWMLDENPDILAVAAQLNSFIQIDLLSEEMRQLLTGNDAHAPLTFPLRQQIANSAKWHEDVTNLQGAVLAERRDKERAFSQLDDANRRADDANRRLNNIVRSRSFRIGRLLTALPRFLQNHIRQER</sequence>
<keyword evidence="3" id="KW-0808">Transferase</keyword>
<dbReference type="EMBL" id="WHZV01000002">
    <property type="protein sequence ID" value="NEG54850.1"/>
    <property type="molecule type" value="Genomic_DNA"/>
</dbReference>
<evidence type="ECO:0000313" key="3">
    <source>
        <dbReference type="EMBL" id="NEG54850.1"/>
    </source>
</evidence>
<name>A0A6L9SQQ0_9BIFI</name>
<feature type="domain" description="Glycosyltransferase 2-like" evidence="2">
    <location>
        <begin position="9"/>
        <end position="172"/>
    </location>
</feature>
<dbReference type="CDD" id="cd00761">
    <property type="entry name" value="Glyco_tranf_GTA_type"/>
    <property type="match status" value="1"/>
</dbReference>
<dbReference type="InterPro" id="IPR029044">
    <property type="entry name" value="Nucleotide-diphossugar_trans"/>
</dbReference>
<dbReference type="PANTHER" id="PTHR43685:SF2">
    <property type="entry name" value="GLYCOSYLTRANSFERASE 2-LIKE DOMAIN-CONTAINING PROTEIN"/>
    <property type="match status" value="1"/>
</dbReference>
<feature type="coiled-coil region" evidence="1">
    <location>
        <begin position="343"/>
        <end position="370"/>
    </location>
</feature>
<dbReference type="GO" id="GO:0016740">
    <property type="term" value="F:transferase activity"/>
    <property type="evidence" value="ECO:0007669"/>
    <property type="project" value="UniProtKB-KW"/>
</dbReference>
<reference evidence="3 4" key="1">
    <citation type="submission" date="2019-10" db="EMBL/GenBank/DDBJ databases">
        <title>Bifidobacterium from non-human primates.</title>
        <authorList>
            <person name="Modesto M."/>
        </authorList>
    </citation>
    <scope>NUCLEOTIDE SEQUENCE [LARGE SCALE GENOMIC DNA]</scope>
    <source>
        <strain evidence="3 4">SMA15</strain>
    </source>
</reference>
<organism evidence="3 4">
    <name type="scientific">Bifidobacterium platyrrhinorum</name>
    <dbReference type="NCBI Taxonomy" id="2661628"/>
    <lineage>
        <taxon>Bacteria</taxon>
        <taxon>Bacillati</taxon>
        <taxon>Actinomycetota</taxon>
        <taxon>Actinomycetes</taxon>
        <taxon>Bifidobacteriales</taxon>
        <taxon>Bifidobacteriaceae</taxon>
        <taxon>Bifidobacterium</taxon>
    </lineage>
</organism>
<dbReference type="Gene3D" id="3.90.550.10">
    <property type="entry name" value="Spore Coat Polysaccharide Biosynthesis Protein SpsA, Chain A"/>
    <property type="match status" value="1"/>
</dbReference>
<comment type="caution">
    <text evidence="3">The sequence shown here is derived from an EMBL/GenBank/DDBJ whole genome shotgun (WGS) entry which is preliminary data.</text>
</comment>
<accession>A0A6L9SQQ0</accession>
<gene>
    <name evidence="3" type="ORF">GFD21_03475</name>
</gene>
<dbReference type="Proteomes" id="UP000483293">
    <property type="component" value="Unassembled WGS sequence"/>
</dbReference>
<dbReference type="Pfam" id="PF00535">
    <property type="entry name" value="Glycos_transf_2"/>
    <property type="match status" value="1"/>
</dbReference>
<dbReference type="RefSeq" id="WP_163196571.1">
    <property type="nucleotide sequence ID" value="NZ_WHZV01000002.1"/>
</dbReference>
<evidence type="ECO:0000313" key="4">
    <source>
        <dbReference type="Proteomes" id="UP000483293"/>
    </source>
</evidence>
<dbReference type="InterPro" id="IPR001173">
    <property type="entry name" value="Glyco_trans_2-like"/>
</dbReference>
<protein>
    <submittedName>
        <fullName evidence="3">Glycosyltransferase</fullName>
    </submittedName>
</protein>
<keyword evidence="4" id="KW-1185">Reference proteome</keyword>
<proteinExistence type="predicted"/>
<dbReference type="AlphaFoldDB" id="A0A6L9SQQ0"/>